<gene>
    <name evidence="2" type="ORF">ABGV49_03920</name>
</gene>
<keyword evidence="1" id="KW-1133">Transmembrane helix</keyword>
<evidence type="ECO:0008006" key="4">
    <source>
        <dbReference type="Google" id="ProtNLM"/>
    </source>
</evidence>
<evidence type="ECO:0000313" key="3">
    <source>
        <dbReference type="Proteomes" id="UP001455709"/>
    </source>
</evidence>
<dbReference type="EMBL" id="JBDOJC010000001">
    <property type="protein sequence ID" value="MEO2216206.1"/>
    <property type="molecule type" value="Genomic_DNA"/>
</dbReference>
<evidence type="ECO:0000313" key="2">
    <source>
        <dbReference type="EMBL" id="MEO2216206.1"/>
    </source>
</evidence>
<keyword evidence="3" id="KW-1185">Reference proteome</keyword>
<comment type="caution">
    <text evidence="2">The sequence shown here is derived from an EMBL/GenBank/DDBJ whole genome shotgun (WGS) entry which is preliminary data.</text>
</comment>
<keyword evidence="1" id="KW-0812">Transmembrane</keyword>
<dbReference type="Proteomes" id="UP001455709">
    <property type="component" value="Unassembled WGS sequence"/>
</dbReference>
<name>A0ABV0F8B6_9NEIS</name>
<reference evidence="2 3" key="1">
    <citation type="submission" date="2024-05" db="EMBL/GenBank/DDBJ databases">
        <authorList>
            <person name="De Oliveira J.P."/>
            <person name="Noriler S.A."/>
            <person name="De Oliveira A.G."/>
            <person name="Sipoli D.S."/>
        </authorList>
    </citation>
    <scope>NUCLEOTIDE SEQUENCE [LARGE SCALE GENOMIC DNA]</scope>
    <source>
        <strain evidence="2 3">LABIM189</strain>
    </source>
</reference>
<protein>
    <recommendedName>
        <fullName evidence="4">DUF3185 domain-containing protein</fullName>
    </recommendedName>
</protein>
<proteinExistence type="predicted"/>
<feature type="transmembrane region" description="Helical" evidence="1">
    <location>
        <begin position="47"/>
        <end position="65"/>
    </location>
</feature>
<evidence type="ECO:0000256" key="1">
    <source>
        <dbReference type="SAM" id="Phobius"/>
    </source>
</evidence>
<accession>A0ABV0F8B6</accession>
<sequence length="68" mass="6737">MSKSEWFGAAGCLALLAIALGLWGLLQTGLGVVSSVGRAPEWPLTAAKILAGVAGLLALGGVFSGRGK</sequence>
<dbReference type="RefSeq" id="WP_347369820.1">
    <property type="nucleotide sequence ID" value="NZ_JBDOJC010000001.1"/>
</dbReference>
<organism evidence="2 3">
    <name type="scientific">Chromobacterium vaccinii</name>
    <dbReference type="NCBI Taxonomy" id="1108595"/>
    <lineage>
        <taxon>Bacteria</taxon>
        <taxon>Pseudomonadati</taxon>
        <taxon>Pseudomonadota</taxon>
        <taxon>Betaproteobacteria</taxon>
        <taxon>Neisseriales</taxon>
        <taxon>Chromobacteriaceae</taxon>
        <taxon>Chromobacterium</taxon>
    </lineage>
</organism>
<keyword evidence="1" id="KW-0472">Membrane</keyword>